<dbReference type="Pfam" id="PF00050">
    <property type="entry name" value="Kazal_1"/>
    <property type="match status" value="3"/>
</dbReference>
<evidence type="ECO:0000256" key="2">
    <source>
        <dbReference type="ARBA" id="ARBA00022900"/>
    </source>
</evidence>
<feature type="domain" description="Kazal-like" evidence="5">
    <location>
        <begin position="131"/>
        <end position="172"/>
    </location>
</feature>
<evidence type="ECO:0000259" key="5">
    <source>
        <dbReference type="PROSITE" id="PS51465"/>
    </source>
</evidence>
<dbReference type="PANTHER" id="PTHR10913:SF45">
    <property type="entry name" value="FOLLISTATIN, ISOFORM A-RELATED"/>
    <property type="match status" value="1"/>
</dbReference>
<dbReference type="CDD" id="cd00104">
    <property type="entry name" value="KAZAL_FS"/>
    <property type="match status" value="3"/>
</dbReference>
<dbReference type="PRINTS" id="PR00290">
    <property type="entry name" value="KAZALINHBTR"/>
</dbReference>
<keyword evidence="3" id="KW-1015">Disulfide bond</keyword>
<gene>
    <name evidence="6" type="ORF">APLA_LOCUS6571</name>
</gene>
<evidence type="ECO:0000256" key="4">
    <source>
        <dbReference type="SAM" id="SignalP"/>
    </source>
</evidence>
<organism evidence="6 7">
    <name type="scientific">Arctia plantaginis</name>
    <name type="common">Wood tiger moth</name>
    <name type="synonym">Phalaena plantaginis</name>
    <dbReference type="NCBI Taxonomy" id="874455"/>
    <lineage>
        <taxon>Eukaryota</taxon>
        <taxon>Metazoa</taxon>
        <taxon>Ecdysozoa</taxon>
        <taxon>Arthropoda</taxon>
        <taxon>Hexapoda</taxon>
        <taxon>Insecta</taxon>
        <taxon>Pterygota</taxon>
        <taxon>Neoptera</taxon>
        <taxon>Endopterygota</taxon>
        <taxon>Lepidoptera</taxon>
        <taxon>Glossata</taxon>
        <taxon>Ditrysia</taxon>
        <taxon>Noctuoidea</taxon>
        <taxon>Erebidae</taxon>
        <taxon>Arctiinae</taxon>
        <taxon>Arctia</taxon>
    </lineage>
</organism>
<dbReference type="FunFam" id="3.30.60.30:FF:000067">
    <property type="entry name" value="Thrombin inhibitor rhodniin"/>
    <property type="match status" value="2"/>
</dbReference>
<dbReference type="SUPFAM" id="SSF100895">
    <property type="entry name" value="Kazal-type serine protease inhibitors"/>
    <property type="match status" value="3"/>
</dbReference>
<dbReference type="InterPro" id="IPR036058">
    <property type="entry name" value="Kazal_dom_sf"/>
</dbReference>
<accession>A0A8S0ZLW6</accession>
<dbReference type="EMBL" id="CADEBD010000294">
    <property type="protein sequence ID" value="CAB3234355.1"/>
    <property type="molecule type" value="Genomic_DNA"/>
</dbReference>
<dbReference type="InterPro" id="IPR050653">
    <property type="entry name" value="Prot_Inhib_GrowthFact_Antg"/>
</dbReference>
<reference evidence="6 7" key="1">
    <citation type="submission" date="2020-04" db="EMBL/GenBank/DDBJ databases">
        <authorList>
            <person name="Wallbank WR R."/>
            <person name="Pardo Diaz C."/>
            <person name="Kozak K."/>
            <person name="Martin S."/>
            <person name="Jiggins C."/>
            <person name="Moest M."/>
            <person name="Warren A I."/>
            <person name="Byers J.R.P. K."/>
            <person name="Montejo-Kovacevich G."/>
            <person name="Yen C E."/>
        </authorList>
    </citation>
    <scope>NUCLEOTIDE SEQUENCE [LARGE SCALE GENOMIC DNA]</scope>
</reference>
<name>A0A8S0ZLW6_ARCPL</name>
<dbReference type="GO" id="GO:0005576">
    <property type="term" value="C:extracellular region"/>
    <property type="evidence" value="ECO:0007669"/>
    <property type="project" value="TreeGrafter"/>
</dbReference>
<feature type="domain" description="Kazal-like" evidence="5">
    <location>
        <begin position="10"/>
        <end position="52"/>
    </location>
</feature>
<proteinExistence type="predicted"/>
<evidence type="ECO:0000256" key="1">
    <source>
        <dbReference type="ARBA" id="ARBA00022690"/>
    </source>
</evidence>
<dbReference type="PANTHER" id="PTHR10913">
    <property type="entry name" value="FOLLISTATIN-RELATED"/>
    <property type="match status" value="1"/>
</dbReference>
<feature type="signal peptide" evidence="4">
    <location>
        <begin position="1"/>
        <end position="18"/>
    </location>
</feature>
<dbReference type="InterPro" id="IPR001239">
    <property type="entry name" value="Prot_inh_Kazal-m"/>
</dbReference>
<dbReference type="PROSITE" id="PS51465">
    <property type="entry name" value="KAZAL_2"/>
    <property type="match status" value="3"/>
</dbReference>
<keyword evidence="1" id="KW-0646">Protease inhibitor</keyword>
<dbReference type="PROSITE" id="PS00282">
    <property type="entry name" value="KAZAL_1"/>
    <property type="match status" value="2"/>
</dbReference>
<keyword evidence="4" id="KW-0732">Signal</keyword>
<keyword evidence="2" id="KW-0722">Serine protease inhibitor</keyword>
<feature type="domain" description="Kazal-like" evidence="5">
    <location>
        <begin position="60"/>
        <end position="123"/>
    </location>
</feature>
<dbReference type="Proteomes" id="UP000494256">
    <property type="component" value="Unassembled WGS sequence"/>
</dbReference>
<dbReference type="OrthoDB" id="6375801at2759"/>
<protein>
    <recommendedName>
        <fullName evidence="5">Kazal-like domain-containing protein</fullName>
    </recommendedName>
</protein>
<dbReference type="SMART" id="SM00280">
    <property type="entry name" value="KAZAL"/>
    <property type="match status" value="3"/>
</dbReference>
<dbReference type="AlphaFoldDB" id="A0A8S0ZLW6"/>
<dbReference type="GO" id="GO:0004867">
    <property type="term" value="F:serine-type endopeptidase inhibitor activity"/>
    <property type="evidence" value="ECO:0007669"/>
    <property type="project" value="UniProtKB-KW"/>
</dbReference>
<evidence type="ECO:0000256" key="3">
    <source>
        <dbReference type="ARBA" id="ARBA00023157"/>
    </source>
</evidence>
<evidence type="ECO:0000313" key="7">
    <source>
        <dbReference type="Proteomes" id="UP000494256"/>
    </source>
</evidence>
<sequence>MDFKLGVLLIIGTQICTALTLPSCVCTRNYNPVCGSDGVEYSNECLLDCAANDSGTDIKVAKLGPCQESLPKVALPEACICPNMYAPVCGSDGKTYSNECDLNCRKSRFDPSLKVEHSSPCNIAAEHVLMCRAIYVPVCGSDGKTYVNSCALRVAMPHISGLSVAHDGPCVDTVTMKHLQM</sequence>
<feature type="chain" id="PRO_5035838266" description="Kazal-like domain-containing protein" evidence="4">
    <location>
        <begin position="19"/>
        <end position="181"/>
    </location>
</feature>
<evidence type="ECO:0000313" key="6">
    <source>
        <dbReference type="EMBL" id="CAB3234355.1"/>
    </source>
</evidence>
<comment type="caution">
    <text evidence="6">The sequence shown here is derived from an EMBL/GenBank/DDBJ whole genome shotgun (WGS) entry which is preliminary data.</text>
</comment>
<dbReference type="Gene3D" id="3.30.60.30">
    <property type="match status" value="3"/>
</dbReference>
<dbReference type="GO" id="GO:0030154">
    <property type="term" value="P:cell differentiation"/>
    <property type="evidence" value="ECO:0007669"/>
    <property type="project" value="TreeGrafter"/>
</dbReference>
<dbReference type="InterPro" id="IPR002350">
    <property type="entry name" value="Kazal_dom"/>
</dbReference>